<evidence type="ECO:0000313" key="6">
    <source>
        <dbReference type="EMBL" id="CAF4217927.1"/>
    </source>
</evidence>
<evidence type="ECO:0000313" key="4">
    <source>
        <dbReference type="EMBL" id="CAF2081533.1"/>
    </source>
</evidence>
<organism evidence="6 8">
    <name type="scientific">Rotaria magnacalcarata</name>
    <dbReference type="NCBI Taxonomy" id="392030"/>
    <lineage>
        <taxon>Eukaryota</taxon>
        <taxon>Metazoa</taxon>
        <taxon>Spiralia</taxon>
        <taxon>Gnathifera</taxon>
        <taxon>Rotifera</taxon>
        <taxon>Eurotatoria</taxon>
        <taxon>Bdelloidea</taxon>
        <taxon>Philodinida</taxon>
        <taxon>Philodinidae</taxon>
        <taxon>Rotaria</taxon>
    </lineage>
</organism>
<dbReference type="EMBL" id="CAJNOV010000139">
    <property type="protein sequence ID" value="CAF0999571.1"/>
    <property type="molecule type" value="Genomic_DNA"/>
</dbReference>
<dbReference type="Proteomes" id="UP000676336">
    <property type="component" value="Unassembled WGS sequence"/>
</dbReference>
<proteinExistence type="predicted"/>
<dbReference type="Proteomes" id="UP000663824">
    <property type="component" value="Unassembled WGS sequence"/>
</dbReference>
<name>A0A820CHU8_9BILA</name>
<dbReference type="Proteomes" id="UP000663856">
    <property type="component" value="Unassembled WGS sequence"/>
</dbReference>
<dbReference type="Proteomes" id="UP000663842">
    <property type="component" value="Unassembled WGS sequence"/>
</dbReference>
<dbReference type="Proteomes" id="UP000663887">
    <property type="component" value="Unassembled WGS sequence"/>
</dbReference>
<dbReference type="EMBL" id="CAJOBI010037940">
    <property type="protein sequence ID" value="CAF4309647.1"/>
    <property type="molecule type" value="Genomic_DNA"/>
</dbReference>
<dbReference type="EMBL" id="CAJNRE010009415">
    <property type="protein sequence ID" value="CAF2081533.1"/>
    <property type="molecule type" value="Genomic_DNA"/>
</dbReference>
<dbReference type="EMBL" id="CAJOBF010001226">
    <property type="protein sequence ID" value="CAF3927889.1"/>
    <property type="molecule type" value="Genomic_DNA"/>
</dbReference>
<sequence length="128" mass="14878">MNNCLFLTTLTSPIYAILNEHLSSFQLHKRWKTPLSCKINEYIDDIVYNNGTLALIMKASSNNAVIFDLQSSKTLDRLWIFPMDINKSWFQQTIRCCSLKYDEWLVIEGNTSRLFHILTNGKVKATEK</sequence>
<dbReference type="EMBL" id="CAJOBG010007470">
    <property type="protein sequence ID" value="CAF4217927.1"/>
    <property type="molecule type" value="Genomic_DNA"/>
</dbReference>
<evidence type="ECO:0000313" key="5">
    <source>
        <dbReference type="EMBL" id="CAF3927889.1"/>
    </source>
</evidence>
<keyword evidence="8" id="KW-1185">Reference proteome</keyword>
<dbReference type="Proteomes" id="UP000663866">
    <property type="component" value="Unassembled WGS sequence"/>
</dbReference>
<protein>
    <submittedName>
        <fullName evidence="6">Uncharacterized protein</fullName>
    </submittedName>
</protein>
<dbReference type="EMBL" id="CAJNRF010000247">
    <property type="protein sequence ID" value="CAF1950038.1"/>
    <property type="molecule type" value="Genomic_DNA"/>
</dbReference>
<evidence type="ECO:0000313" key="1">
    <source>
        <dbReference type="EMBL" id="CAF0999571.1"/>
    </source>
</evidence>
<dbReference type="Proteomes" id="UP000663855">
    <property type="component" value="Unassembled WGS sequence"/>
</dbReference>
<evidence type="ECO:0000313" key="8">
    <source>
        <dbReference type="Proteomes" id="UP000663866"/>
    </source>
</evidence>
<dbReference type="AlphaFoldDB" id="A0A820CHU8"/>
<evidence type="ECO:0000313" key="3">
    <source>
        <dbReference type="EMBL" id="CAF1950038.1"/>
    </source>
</evidence>
<evidence type="ECO:0000313" key="7">
    <source>
        <dbReference type="EMBL" id="CAF4309647.1"/>
    </source>
</evidence>
<dbReference type="EMBL" id="CAJNRG010000027">
    <property type="protein sequence ID" value="CAF1944250.1"/>
    <property type="molecule type" value="Genomic_DNA"/>
</dbReference>
<gene>
    <name evidence="1" type="ORF">CJN711_LOCUS2281</name>
    <name evidence="4" type="ORF">MBJ925_LOCUS18731</name>
    <name evidence="6" type="ORF">OVN521_LOCUS27272</name>
    <name evidence="7" type="ORF">SMN809_LOCUS26484</name>
    <name evidence="5" type="ORF">UXM345_LOCUS12014</name>
    <name evidence="3" type="ORF">WKI299_LOCUS2367</name>
    <name evidence="2" type="ORF">XDN619_LOCUS550</name>
</gene>
<evidence type="ECO:0000313" key="2">
    <source>
        <dbReference type="EMBL" id="CAF1944250.1"/>
    </source>
</evidence>
<accession>A0A820CHU8</accession>
<reference evidence="6" key="1">
    <citation type="submission" date="2021-02" db="EMBL/GenBank/DDBJ databases">
        <authorList>
            <person name="Nowell W R."/>
        </authorList>
    </citation>
    <scope>NUCLEOTIDE SEQUENCE</scope>
</reference>
<comment type="caution">
    <text evidence="6">The sequence shown here is derived from an EMBL/GenBank/DDBJ whole genome shotgun (WGS) entry which is preliminary data.</text>
</comment>